<accession>A0ACC1CBM5</accession>
<protein>
    <submittedName>
        <fullName evidence="1">Uncharacterized protein</fullName>
    </submittedName>
</protein>
<gene>
    <name evidence="1" type="ORF">Patl1_00866</name>
</gene>
<name>A0ACC1CBM5_9ROSI</name>
<comment type="caution">
    <text evidence="1">The sequence shown here is derived from an EMBL/GenBank/DDBJ whole genome shotgun (WGS) entry which is preliminary data.</text>
</comment>
<evidence type="ECO:0000313" key="1">
    <source>
        <dbReference type="EMBL" id="KAJ0113230.1"/>
    </source>
</evidence>
<dbReference type="Proteomes" id="UP001164250">
    <property type="component" value="Chromosome 1"/>
</dbReference>
<reference evidence="2" key="1">
    <citation type="journal article" date="2023" name="G3 (Bethesda)">
        <title>Genome assembly and association tests identify interacting loci associated with vigor, precocity, and sex in interspecific pistachio rootstocks.</title>
        <authorList>
            <person name="Palmer W."/>
            <person name="Jacygrad E."/>
            <person name="Sagayaradj S."/>
            <person name="Cavanaugh K."/>
            <person name="Han R."/>
            <person name="Bertier L."/>
            <person name="Beede B."/>
            <person name="Kafkas S."/>
            <person name="Golino D."/>
            <person name="Preece J."/>
            <person name="Michelmore R."/>
        </authorList>
    </citation>
    <scope>NUCLEOTIDE SEQUENCE [LARGE SCALE GENOMIC DNA]</scope>
</reference>
<organism evidence="1 2">
    <name type="scientific">Pistacia atlantica</name>
    <dbReference type="NCBI Taxonomy" id="434234"/>
    <lineage>
        <taxon>Eukaryota</taxon>
        <taxon>Viridiplantae</taxon>
        <taxon>Streptophyta</taxon>
        <taxon>Embryophyta</taxon>
        <taxon>Tracheophyta</taxon>
        <taxon>Spermatophyta</taxon>
        <taxon>Magnoliopsida</taxon>
        <taxon>eudicotyledons</taxon>
        <taxon>Gunneridae</taxon>
        <taxon>Pentapetalae</taxon>
        <taxon>rosids</taxon>
        <taxon>malvids</taxon>
        <taxon>Sapindales</taxon>
        <taxon>Anacardiaceae</taxon>
        <taxon>Pistacia</taxon>
    </lineage>
</organism>
<keyword evidence="2" id="KW-1185">Reference proteome</keyword>
<dbReference type="EMBL" id="CM047897">
    <property type="protein sequence ID" value="KAJ0113230.1"/>
    <property type="molecule type" value="Genomic_DNA"/>
</dbReference>
<proteinExistence type="predicted"/>
<evidence type="ECO:0000313" key="2">
    <source>
        <dbReference type="Proteomes" id="UP001164250"/>
    </source>
</evidence>
<sequence>MIFSFYTLTKIPKLFILSLRTEVKMMKHNRSHLVASASCLRKLSTATADGVDIVTSNLAVNNSGPPLYKRLSALGATGASVTKTLNEYIMEGNIVRKDELGRCVKGLRKYRRFHHALEVMEWMEKRKMNFSYRDYAFLLDLIAKTKGIAAAEKYFSGLSPHAKNQLTYGALLNCYCKELMTEKAVVLFEKMSELKFTSNSLPFNNLMTMYMKLGQPEKVPSLVEQMKQRNVSPCKYTYIIWMQSCASLNDIDGVERILQEMSNEVEDKCSWTTYSNLAAIYVKAGLFEKAELALKKLEEMKPREREAYHFLITLYAGTSNLGEVSRIWNSLKSALPSTNASYFVMLNALAKLDAIHMLKQCFEEWESGCSSYDTRLPQVAIRAYLKHDMYEEAVSVFDDIIKRAKPPYFKAREAFMIYHLRTRRLDLALIEMNRAISEAKEFEWCPREETVSSFLTVFEEEKDVEGAEEFCKVLKKHNCLDSSAYHSLMKTYIAAGKSASNMQERLLEDDIEISHELETLLAKLCPQ</sequence>